<dbReference type="EMBL" id="JAEHNY010000002">
    <property type="protein sequence ID" value="MBI6118994.1"/>
    <property type="molecule type" value="Genomic_DNA"/>
</dbReference>
<comment type="caution">
    <text evidence="2">The sequence shown here is derived from an EMBL/GenBank/DDBJ whole genome shotgun (WGS) entry which is preliminary data.</text>
</comment>
<keyword evidence="3" id="KW-1185">Reference proteome</keyword>
<name>A0ABS0TD78_9FLAO</name>
<reference evidence="2 3" key="1">
    <citation type="submission" date="2020-12" db="EMBL/GenBank/DDBJ databases">
        <title>Salegentibacter orientalis sp. nov., isolated from costal sediment.</title>
        <authorList>
            <person name="Lian F.-B."/>
        </authorList>
    </citation>
    <scope>NUCLEOTIDE SEQUENCE [LARGE SCALE GENOMIC DNA]</scope>
    <source>
        <strain evidence="2 3">F60176</strain>
    </source>
</reference>
<accession>A0ABS0TD78</accession>
<dbReference type="Pfam" id="PF03537">
    <property type="entry name" value="Glyco_hydro_114"/>
    <property type="match status" value="1"/>
</dbReference>
<dbReference type="PANTHER" id="PTHR35882">
    <property type="entry name" value="PELA"/>
    <property type="match status" value="1"/>
</dbReference>
<evidence type="ECO:0000313" key="3">
    <source>
        <dbReference type="Proteomes" id="UP000635665"/>
    </source>
</evidence>
<evidence type="ECO:0000313" key="2">
    <source>
        <dbReference type="EMBL" id="MBI6118994.1"/>
    </source>
</evidence>
<sequence length="263" mass="30392">MITGAILFQTAQALAQQLTKEKQILFTYGDFYPKDVSGYEIVVLESAHFDSKDIQVLKQQNNTVLGYISLGEVNESAAHYPEIKDFSLGKNNIWNSHILDIENKETSKSLMDIIKFNMKKGLDGMFLDNIDNYTKFGPTPEKKPALLDFLKTVKILFPEIYLMQNAGVSIIEDTHPYINSVAKESVVTDYDFGKNKYQLREEETYLRLLHELEEAYRNYKVPVILIEYAETKKLKKAIDQRLEENNWPYFIGKIDLQSIPDKN</sequence>
<dbReference type="SUPFAM" id="SSF51445">
    <property type="entry name" value="(Trans)glycosidases"/>
    <property type="match status" value="1"/>
</dbReference>
<dbReference type="InterPro" id="IPR013785">
    <property type="entry name" value="Aldolase_TIM"/>
</dbReference>
<protein>
    <submittedName>
        <fullName evidence="2">Endo alpha-1,4 polygalactosaminidase</fullName>
    </submittedName>
</protein>
<dbReference type="Gene3D" id="3.20.20.70">
    <property type="entry name" value="Aldolase class I"/>
    <property type="match status" value="1"/>
</dbReference>
<dbReference type="RefSeq" id="WP_193709649.1">
    <property type="nucleotide sequence ID" value="NZ_JAEHNY010000002.1"/>
</dbReference>
<dbReference type="Proteomes" id="UP000635665">
    <property type="component" value="Unassembled WGS sequence"/>
</dbReference>
<feature type="domain" description="Glycoside-hydrolase family GH114 TIM-barrel" evidence="1">
    <location>
        <begin position="35"/>
        <end position="256"/>
    </location>
</feature>
<gene>
    <name evidence="2" type="ORF">I6U50_03055</name>
</gene>
<proteinExistence type="predicted"/>
<organism evidence="2 3">
    <name type="scientific">Salegentibacter maritimus</name>
    <dbReference type="NCBI Taxonomy" id="2794347"/>
    <lineage>
        <taxon>Bacteria</taxon>
        <taxon>Pseudomonadati</taxon>
        <taxon>Bacteroidota</taxon>
        <taxon>Flavobacteriia</taxon>
        <taxon>Flavobacteriales</taxon>
        <taxon>Flavobacteriaceae</taxon>
        <taxon>Salegentibacter</taxon>
    </lineage>
</organism>
<dbReference type="InterPro" id="IPR017853">
    <property type="entry name" value="GH"/>
</dbReference>
<dbReference type="InterPro" id="IPR004352">
    <property type="entry name" value="GH114_TIM-barrel"/>
</dbReference>
<evidence type="ECO:0000259" key="1">
    <source>
        <dbReference type="Pfam" id="PF03537"/>
    </source>
</evidence>
<dbReference type="PANTHER" id="PTHR35882:SF2">
    <property type="entry name" value="PELA"/>
    <property type="match status" value="1"/>
</dbReference>